<evidence type="ECO:0000259" key="2">
    <source>
        <dbReference type="Pfam" id="PF00975"/>
    </source>
</evidence>
<feature type="region of interest" description="Disordered" evidence="1">
    <location>
        <begin position="189"/>
        <end position="220"/>
    </location>
</feature>
<feature type="compositionally biased region" description="Low complexity" evidence="1">
    <location>
        <begin position="201"/>
        <end position="214"/>
    </location>
</feature>
<name>A0AAE0JY33_9PEZI</name>
<keyword evidence="3" id="KW-0378">Hydrolase</keyword>
<proteinExistence type="predicted"/>
<dbReference type="Proteomes" id="UP001287356">
    <property type="component" value="Unassembled WGS sequence"/>
</dbReference>
<reference evidence="3" key="2">
    <citation type="submission" date="2023-06" db="EMBL/GenBank/DDBJ databases">
        <authorList>
            <consortium name="Lawrence Berkeley National Laboratory"/>
            <person name="Haridas S."/>
            <person name="Hensen N."/>
            <person name="Bonometti L."/>
            <person name="Westerberg I."/>
            <person name="Brannstrom I.O."/>
            <person name="Guillou S."/>
            <person name="Cros-Aarteil S."/>
            <person name="Calhoun S."/>
            <person name="Kuo A."/>
            <person name="Mondo S."/>
            <person name="Pangilinan J."/>
            <person name="Riley R."/>
            <person name="Labutti K."/>
            <person name="Andreopoulos B."/>
            <person name="Lipzen A."/>
            <person name="Chen C."/>
            <person name="Yanf M."/>
            <person name="Daum C."/>
            <person name="Ng V."/>
            <person name="Clum A."/>
            <person name="Steindorff A."/>
            <person name="Ohm R."/>
            <person name="Martin F."/>
            <person name="Silar P."/>
            <person name="Natvig D."/>
            <person name="Lalanne C."/>
            <person name="Gautier V."/>
            <person name="Ament-Velasquez S.L."/>
            <person name="Kruys A."/>
            <person name="Hutchinson M.I."/>
            <person name="Powell A.J."/>
            <person name="Barry K."/>
            <person name="Miller A.N."/>
            <person name="Grigoriev I.V."/>
            <person name="Debuchy R."/>
            <person name="Gladieux P."/>
            <person name="Thoren M.H."/>
            <person name="Johannesson H."/>
        </authorList>
    </citation>
    <scope>NUCLEOTIDE SEQUENCE</scope>
    <source>
        <strain evidence="3">CBS 958.72</strain>
    </source>
</reference>
<protein>
    <submittedName>
        <fullName evidence="3">Alpha/Beta hydrolase protein</fullName>
    </submittedName>
</protein>
<dbReference type="Pfam" id="PF00975">
    <property type="entry name" value="Thioesterase"/>
    <property type="match status" value="1"/>
</dbReference>
<evidence type="ECO:0000256" key="1">
    <source>
        <dbReference type="SAM" id="MobiDB-lite"/>
    </source>
</evidence>
<feature type="domain" description="Thioesterase" evidence="2">
    <location>
        <begin position="33"/>
        <end position="136"/>
    </location>
</feature>
<evidence type="ECO:0000313" key="3">
    <source>
        <dbReference type="EMBL" id="KAK3366107.1"/>
    </source>
</evidence>
<keyword evidence="4" id="KW-1185">Reference proteome</keyword>
<evidence type="ECO:0000313" key="4">
    <source>
        <dbReference type="Proteomes" id="UP001287356"/>
    </source>
</evidence>
<dbReference type="SUPFAM" id="SSF53474">
    <property type="entry name" value="alpha/beta-Hydrolases"/>
    <property type="match status" value="1"/>
</dbReference>
<sequence length="300" mass="32657">MFKENPSLIQGPIADPRANLETAGITSTDSPTPLVLIHDGGGTSFSYYCLGDLYRPVYGIANPHYGTDERWEGGIHEMASYYLKLIKTVIPPGSKVIIGGWSLGGLLSLEVSRLVLAEAGRRGALDLLGIIMIDSVCPLSLLSAGDVRVVPHAVEWNENTRQETRDAVMRCFSEAYKMLGTWKLPTWRDDGGQNGVGNGHSGTSPTAPSTTAGSLPPPPPPTILLRAQERVPVAEPGGVARVDVCRNDRQLGWDQHHRDLIKQVHDIPGHHYNIFSTDENLDAVTDMIKKACFELEAMRG</sequence>
<dbReference type="Gene3D" id="3.40.50.1820">
    <property type="entry name" value="alpha/beta hydrolase"/>
    <property type="match status" value="1"/>
</dbReference>
<organism evidence="3 4">
    <name type="scientific">Lasiosphaeria ovina</name>
    <dbReference type="NCBI Taxonomy" id="92902"/>
    <lineage>
        <taxon>Eukaryota</taxon>
        <taxon>Fungi</taxon>
        <taxon>Dikarya</taxon>
        <taxon>Ascomycota</taxon>
        <taxon>Pezizomycotina</taxon>
        <taxon>Sordariomycetes</taxon>
        <taxon>Sordariomycetidae</taxon>
        <taxon>Sordariales</taxon>
        <taxon>Lasiosphaeriaceae</taxon>
        <taxon>Lasiosphaeria</taxon>
    </lineage>
</organism>
<dbReference type="EMBL" id="JAULSN010000008">
    <property type="protein sequence ID" value="KAK3366107.1"/>
    <property type="molecule type" value="Genomic_DNA"/>
</dbReference>
<reference evidence="3" key="1">
    <citation type="journal article" date="2023" name="Mol. Phylogenet. Evol.">
        <title>Genome-scale phylogeny and comparative genomics of the fungal order Sordariales.</title>
        <authorList>
            <person name="Hensen N."/>
            <person name="Bonometti L."/>
            <person name="Westerberg I."/>
            <person name="Brannstrom I.O."/>
            <person name="Guillou S."/>
            <person name="Cros-Aarteil S."/>
            <person name="Calhoun S."/>
            <person name="Haridas S."/>
            <person name="Kuo A."/>
            <person name="Mondo S."/>
            <person name="Pangilinan J."/>
            <person name="Riley R."/>
            <person name="LaButti K."/>
            <person name="Andreopoulos B."/>
            <person name="Lipzen A."/>
            <person name="Chen C."/>
            <person name="Yan M."/>
            <person name="Daum C."/>
            <person name="Ng V."/>
            <person name="Clum A."/>
            <person name="Steindorff A."/>
            <person name="Ohm R.A."/>
            <person name="Martin F."/>
            <person name="Silar P."/>
            <person name="Natvig D.O."/>
            <person name="Lalanne C."/>
            <person name="Gautier V."/>
            <person name="Ament-Velasquez S.L."/>
            <person name="Kruys A."/>
            <person name="Hutchinson M.I."/>
            <person name="Powell A.J."/>
            <person name="Barry K."/>
            <person name="Miller A.N."/>
            <person name="Grigoriev I.V."/>
            <person name="Debuchy R."/>
            <person name="Gladieux P."/>
            <person name="Hiltunen Thoren M."/>
            <person name="Johannesson H."/>
        </authorList>
    </citation>
    <scope>NUCLEOTIDE SEQUENCE</scope>
    <source>
        <strain evidence="3">CBS 958.72</strain>
    </source>
</reference>
<dbReference type="AlphaFoldDB" id="A0AAE0JY33"/>
<gene>
    <name evidence="3" type="ORF">B0T24DRAFT_413762</name>
</gene>
<accession>A0AAE0JY33</accession>
<dbReference type="InterPro" id="IPR001031">
    <property type="entry name" value="Thioesterase"/>
</dbReference>
<comment type="caution">
    <text evidence="3">The sequence shown here is derived from an EMBL/GenBank/DDBJ whole genome shotgun (WGS) entry which is preliminary data.</text>
</comment>
<dbReference type="GO" id="GO:0016787">
    <property type="term" value="F:hydrolase activity"/>
    <property type="evidence" value="ECO:0007669"/>
    <property type="project" value="UniProtKB-KW"/>
</dbReference>
<dbReference type="InterPro" id="IPR029058">
    <property type="entry name" value="AB_hydrolase_fold"/>
</dbReference>